<dbReference type="InterPro" id="IPR002941">
    <property type="entry name" value="DNA_methylase_N4/N6"/>
</dbReference>
<evidence type="ECO:0000259" key="5">
    <source>
        <dbReference type="Pfam" id="PF01555"/>
    </source>
</evidence>
<protein>
    <recommendedName>
        <fullName evidence="4">Methyltransferase</fullName>
        <ecNumber evidence="4">2.1.1.-</ecNumber>
    </recommendedName>
</protein>
<dbReference type="Pfam" id="PF01555">
    <property type="entry name" value="N6_N4_Mtase"/>
    <property type="match status" value="1"/>
</dbReference>
<dbReference type="PRINTS" id="PR00508">
    <property type="entry name" value="S21N4MTFRASE"/>
</dbReference>
<evidence type="ECO:0000313" key="6">
    <source>
        <dbReference type="EMBL" id="MBB5684316.1"/>
    </source>
</evidence>
<organism evidence="6 7">
    <name type="scientific">Sphingobium boeckii</name>
    <dbReference type="NCBI Taxonomy" id="1082345"/>
    <lineage>
        <taxon>Bacteria</taxon>
        <taxon>Pseudomonadati</taxon>
        <taxon>Pseudomonadota</taxon>
        <taxon>Alphaproteobacteria</taxon>
        <taxon>Sphingomonadales</taxon>
        <taxon>Sphingomonadaceae</taxon>
        <taxon>Sphingobium</taxon>
    </lineage>
</organism>
<reference evidence="6 7" key="1">
    <citation type="submission" date="2020-08" db="EMBL/GenBank/DDBJ databases">
        <title>Genomic Encyclopedia of Type Strains, Phase IV (KMG-IV): sequencing the most valuable type-strain genomes for metagenomic binning, comparative biology and taxonomic classification.</title>
        <authorList>
            <person name="Goeker M."/>
        </authorList>
    </citation>
    <scope>NUCLEOTIDE SEQUENCE [LARGE SCALE GENOMIC DNA]</scope>
    <source>
        <strain evidence="6 7">DSM 25079</strain>
    </source>
</reference>
<dbReference type="InterPro" id="IPR001091">
    <property type="entry name" value="RM_Methyltransferase"/>
</dbReference>
<keyword evidence="7" id="KW-1185">Reference proteome</keyword>
<evidence type="ECO:0000313" key="7">
    <source>
        <dbReference type="Proteomes" id="UP000549617"/>
    </source>
</evidence>
<dbReference type="RefSeq" id="WP_246350189.1">
    <property type="nucleotide sequence ID" value="NZ_JACIJC010000001.1"/>
</dbReference>
<dbReference type="Gene3D" id="3.40.50.150">
    <property type="entry name" value="Vaccinia Virus protein VP39"/>
    <property type="match status" value="1"/>
</dbReference>
<evidence type="ECO:0000256" key="2">
    <source>
        <dbReference type="ARBA" id="ARBA00022679"/>
    </source>
</evidence>
<comment type="catalytic activity">
    <reaction evidence="3">
        <text>a 2'-deoxyadenosine in DNA + S-adenosyl-L-methionine = an N(6)-methyl-2'-deoxyadenosine in DNA + S-adenosyl-L-homocysteine + H(+)</text>
        <dbReference type="Rhea" id="RHEA:15197"/>
        <dbReference type="Rhea" id="RHEA-COMP:12418"/>
        <dbReference type="Rhea" id="RHEA-COMP:12419"/>
        <dbReference type="ChEBI" id="CHEBI:15378"/>
        <dbReference type="ChEBI" id="CHEBI:57856"/>
        <dbReference type="ChEBI" id="CHEBI:59789"/>
        <dbReference type="ChEBI" id="CHEBI:90615"/>
        <dbReference type="ChEBI" id="CHEBI:90616"/>
        <dbReference type="EC" id="2.1.1.72"/>
    </reaction>
</comment>
<dbReference type="AlphaFoldDB" id="A0A7W9AF73"/>
<dbReference type="EC" id="2.1.1.-" evidence="4"/>
<evidence type="ECO:0000256" key="1">
    <source>
        <dbReference type="ARBA" id="ARBA00022603"/>
    </source>
</evidence>
<dbReference type="Proteomes" id="UP000549617">
    <property type="component" value="Unassembled WGS sequence"/>
</dbReference>
<comment type="similarity">
    <text evidence="4">Belongs to the N(4)/N(6)-methyltransferase family.</text>
</comment>
<name>A0A7W9AF73_9SPHN</name>
<sequence length="327" mass="35509">MSVSVDIPAAEHDALAGALAASEGVADQRGQIVQDELRPQLGFHGPDFEPIHDGFSGDRDAQPIIAIGDPERDVASFEDVLRGLDEGPVHYIIANGRQHGSLGAIVIGPATLYLGDAYRIRPQLGWHDADVMDPPYEFRAEGGGHYRESRGGMDQIIAEGLSGGFDHSVINPLICGGVVVFCHNDQLSKLLPYLDGSFKRQAVCIWRKKNPQPVANKHYRPVMEFYIHAWNSGFHPRGALDDLDRQIIAMSPRGVEKFGHATVKPDAVMDKIIRNVAGDSVCDPFMGTGSTGVATVKAGRRFTGIEQNPAHFLTACRRIAASVRAMI</sequence>
<dbReference type="GO" id="GO:0032259">
    <property type="term" value="P:methylation"/>
    <property type="evidence" value="ECO:0007669"/>
    <property type="project" value="UniProtKB-KW"/>
</dbReference>
<evidence type="ECO:0000256" key="3">
    <source>
        <dbReference type="ARBA" id="ARBA00047942"/>
    </source>
</evidence>
<dbReference type="GO" id="GO:0009007">
    <property type="term" value="F:site-specific DNA-methyltransferase (adenine-specific) activity"/>
    <property type="evidence" value="ECO:0007669"/>
    <property type="project" value="UniProtKB-EC"/>
</dbReference>
<feature type="domain" description="DNA methylase N-4/N-6" evidence="5">
    <location>
        <begin position="196"/>
        <end position="312"/>
    </location>
</feature>
<dbReference type="GO" id="GO:0003677">
    <property type="term" value="F:DNA binding"/>
    <property type="evidence" value="ECO:0007669"/>
    <property type="project" value="InterPro"/>
</dbReference>
<comment type="caution">
    <text evidence="6">The sequence shown here is derived from an EMBL/GenBank/DDBJ whole genome shotgun (WGS) entry which is preliminary data.</text>
</comment>
<keyword evidence="1" id="KW-0489">Methyltransferase</keyword>
<gene>
    <name evidence="6" type="ORF">FHS49_000307</name>
</gene>
<evidence type="ECO:0000256" key="4">
    <source>
        <dbReference type="RuleBase" id="RU362026"/>
    </source>
</evidence>
<proteinExistence type="inferred from homology"/>
<dbReference type="InterPro" id="IPR029063">
    <property type="entry name" value="SAM-dependent_MTases_sf"/>
</dbReference>
<dbReference type="EMBL" id="JACIJC010000001">
    <property type="protein sequence ID" value="MBB5684316.1"/>
    <property type="molecule type" value="Genomic_DNA"/>
</dbReference>
<dbReference type="SUPFAM" id="SSF53335">
    <property type="entry name" value="S-adenosyl-L-methionine-dependent methyltransferases"/>
    <property type="match status" value="1"/>
</dbReference>
<keyword evidence="2" id="KW-0808">Transferase</keyword>
<dbReference type="GO" id="GO:0008170">
    <property type="term" value="F:N-methyltransferase activity"/>
    <property type="evidence" value="ECO:0007669"/>
    <property type="project" value="InterPro"/>
</dbReference>
<accession>A0A7W9AF73</accession>